<feature type="region of interest" description="Disordered" evidence="7">
    <location>
        <begin position="715"/>
        <end position="789"/>
    </location>
</feature>
<evidence type="ECO:0000256" key="6">
    <source>
        <dbReference type="PROSITE-ProRule" id="PRU00259"/>
    </source>
</evidence>
<evidence type="ECO:0000256" key="2">
    <source>
        <dbReference type="ARBA" id="ARBA00004496"/>
    </source>
</evidence>
<dbReference type="Gene3D" id="1.25.10.10">
    <property type="entry name" value="Leucine-rich Repeat Variant"/>
    <property type="match status" value="2"/>
</dbReference>
<gene>
    <name evidence="8" type="ORF">AMATHDRAFT_154006</name>
</gene>
<evidence type="ECO:0000256" key="7">
    <source>
        <dbReference type="SAM" id="MobiDB-lite"/>
    </source>
</evidence>
<feature type="compositionally biased region" description="Polar residues" evidence="7">
    <location>
        <begin position="738"/>
        <end position="747"/>
    </location>
</feature>
<dbReference type="InterPro" id="IPR000225">
    <property type="entry name" value="Armadillo"/>
</dbReference>
<feature type="compositionally biased region" description="Basic and acidic residues" evidence="7">
    <location>
        <begin position="777"/>
        <end position="789"/>
    </location>
</feature>
<dbReference type="STRING" id="703135.A0A2A9NG12"/>
<evidence type="ECO:0000256" key="3">
    <source>
        <dbReference type="ARBA" id="ARBA00022490"/>
    </source>
</evidence>
<dbReference type="InterPro" id="IPR011989">
    <property type="entry name" value="ARM-like"/>
</dbReference>
<feature type="repeat" description="ARM" evidence="6">
    <location>
        <begin position="572"/>
        <end position="616"/>
    </location>
</feature>
<dbReference type="InterPro" id="IPR016024">
    <property type="entry name" value="ARM-type_fold"/>
</dbReference>
<dbReference type="GO" id="GO:0034657">
    <property type="term" value="C:GID complex"/>
    <property type="evidence" value="ECO:0007669"/>
    <property type="project" value="TreeGrafter"/>
</dbReference>
<sequence>MTIRTINVSNLKKVKNSVIGNPSAKRQMAQDEAFIRKLVESLNRLSPETVLEPQGSQDDMRIEAAHIISSLSYGPANALATLLHAGAPQAILYAISRFGPTDPAGLRAAFARALRALSTSMADIVGPSQWGLSPDYSGMSIREEATRAVDLIFHTDSLDVYLPLLSTSLSSPSTSTPTSTSIAQLLASGIRTEAHRTVISEWLPPADRASNSRAANKSRRWEKASITASANSPIRYGGWVAMTLSGLLASRDIKLQEAALSALAALAKDNPSVAIPLTKAPLDREGPSVLSKILMLSKSKPIDVKLAACLAATHIYRTAFPNTLQFSTTNGEYDSCPHTIMHVLIRMLSIQADEYSMNHQMRACYIMYHLVHDDQTLSLTAFERGCIDTLAALIKSITPHEGTEEWGEDEAESLSSLREAALTLAASLSLLTPEIRRAVTDEHKLLPHIKACLRHRHFGVRYAACQCIRGVSRSVQVLRTNLVDSGVGVAVFDIKERPEEDRRVLCAALTVVCNCVNDFSPLRPIFLAKGLLAQLVHFVKTDDELRKDSLWALKNLLTKTALDEKRQLMECLGWNNLVEYVLFNHSDPRVQEQAFSIVRNLSENEEGIELVLQQVGIEVLLTHIVTALDSAEDDVTQQASLVLANLVNGSDISFITRLTVFPRMLTVLHSCVEGRKNEVRRPIVSVIYEVARCGGREGRRKLEEEGFTGTMKRIVEWAGPGPGPASPGSTGGMMSPRSLGTSRSLSVSPGGRAGPLQNYQLQSGGGGQQGQQSQSQREPRMGGSEEDKKLMNLARLALDWLEHGDIYASH</sequence>
<comment type="subcellular location">
    <subcellularLocation>
        <location evidence="2">Cytoplasm</location>
    </subcellularLocation>
    <subcellularLocation>
        <location evidence="1">Nucleus</location>
    </subcellularLocation>
</comment>
<dbReference type="GO" id="GO:0005634">
    <property type="term" value="C:nucleus"/>
    <property type="evidence" value="ECO:0007669"/>
    <property type="project" value="UniProtKB-SubCell"/>
</dbReference>
<evidence type="ECO:0000256" key="4">
    <source>
        <dbReference type="ARBA" id="ARBA00022737"/>
    </source>
</evidence>
<reference evidence="8 9" key="1">
    <citation type="submission" date="2014-02" db="EMBL/GenBank/DDBJ databases">
        <title>Transposable element dynamics among asymbiotic and ectomycorrhizal Amanita fungi.</title>
        <authorList>
            <consortium name="DOE Joint Genome Institute"/>
            <person name="Hess J."/>
            <person name="Skrede I."/>
            <person name="Wolfe B."/>
            <person name="LaButti K."/>
            <person name="Ohm R.A."/>
            <person name="Grigoriev I.V."/>
            <person name="Pringle A."/>
        </authorList>
    </citation>
    <scope>NUCLEOTIDE SEQUENCE [LARGE SCALE GENOMIC DNA]</scope>
    <source>
        <strain evidence="8 9">SKay4041</strain>
    </source>
</reference>
<keyword evidence="5" id="KW-0539">Nucleus</keyword>
<evidence type="ECO:0000256" key="5">
    <source>
        <dbReference type="ARBA" id="ARBA00023242"/>
    </source>
</evidence>
<keyword evidence="9" id="KW-1185">Reference proteome</keyword>
<keyword evidence="4" id="KW-0677">Repeat</keyword>
<evidence type="ECO:0000313" key="9">
    <source>
        <dbReference type="Proteomes" id="UP000242287"/>
    </source>
</evidence>
<feature type="compositionally biased region" description="Low complexity" evidence="7">
    <location>
        <begin position="726"/>
        <end position="736"/>
    </location>
</feature>
<dbReference type="Proteomes" id="UP000242287">
    <property type="component" value="Unassembled WGS sequence"/>
</dbReference>
<dbReference type="GO" id="GO:0043161">
    <property type="term" value="P:proteasome-mediated ubiquitin-dependent protein catabolic process"/>
    <property type="evidence" value="ECO:0007669"/>
    <property type="project" value="TreeGrafter"/>
</dbReference>
<keyword evidence="3" id="KW-0963">Cytoplasm</keyword>
<proteinExistence type="predicted"/>
<organism evidence="8 9">
    <name type="scientific">Amanita thiersii Skay4041</name>
    <dbReference type="NCBI Taxonomy" id="703135"/>
    <lineage>
        <taxon>Eukaryota</taxon>
        <taxon>Fungi</taxon>
        <taxon>Dikarya</taxon>
        <taxon>Basidiomycota</taxon>
        <taxon>Agaricomycotina</taxon>
        <taxon>Agaricomycetes</taxon>
        <taxon>Agaricomycetidae</taxon>
        <taxon>Agaricales</taxon>
        <taxon>Pluteineae</taxon>
        <taxon>Amanitaceae</taxon>
        <taxon>Amanita</taxon>
    </lineage>
</organism>
<dbReference type="OrthoDB" id="5559898at2759"/>
<dbReference type="PANTHER" id="PTHR15651">
    <property type="entry name" value="ARMADILLO REPEAT-CONTAINING PROTEIN 8"/>
    <property type="match status" value="1"/>
</dbReference>
<dbReference type="PANTHER" id="PTHR15651:SF7">
    <property type="entry name" value="ARMADILLO REPEAT-CONTAINING PROTEIN 8"/>
    <property type="match status" value="1"/>
</dbReference>
<dbReference type="InterPro" id="IPR038739">
    <property type="entry name" value="ARMC8/Vid28"/>
</dbReference>
<dbReference type="EMBL" id="KZ302165">
    <property type="protein sequence ID" value="PFH46706.1"/>
    <property type="molecule type" value="Genomic_DNA"/>
</dbReference>
<evidence type="ECO:0000256" key="1">
    <source>
        <dbReference type="ARBA" id="ARBA00004123"/>
    </source>
</evidence>
<evidence type="ECO:0000313" key="8">
    <source>
        <dbReference type="EMBL" id="PFH46706.1"/>
    </source>
</evidence>
<dbReference type="SMART" id="SM00185">
    <property type="entry name" value="ARM"/>
    <property type="match status" value="3"/>
</dbReference>
<name>A0A2A9NG12_9AGAR</name>
<protein>
    <submittedName>
        <fullName evidence="8">Uncharacterized protein</fullName>
    </submittedName>
</protein>
<accession>A0A2A9NG12</accession>
<dbReference type="GO" id="GO:0005737">
    <property type="term" value="C:cytoplasm"/>
    <property type="evidence" value="ECO:0007669"/>
    <property type="project" value="UniProtKB-SubCell"/>
</dbReference>
<dbReference type="AlphaFoldDB" id="A0A2A9NG12"/>
<dbReference type="SUPFAM" id="SSF48371">
    <property type="entry name" value="ARM repeat"/>
    <property type="match status" value="2"/>
</dbReference>
<dbReference type="PROSITE" id="PS50176">
    <property type="entry name" value="ARM_REPEAT"/>
    <property type="match status" value="1"/>
</dbReference>